<dbReference type="AlphaFoldDB" id="A0A7W5BFS0"/>
<protein>
    <recommendedName>
        <fullName evidence="4">DUF3224 domain-containing protein</fullName>
    </recommendedName>
</protein>
<evidence type="ECO:0000313" key="3">
    <source>
        <dbReference type="Proteomes" id="UP000541535"/>
    </source>
</evidence>
<comment type="caution">
    <text evidence="2">The sequence shown here is derived from an EMBL/GenBank/DDBJ whole genome shotgun (WGS) entry which is preliminary data.</text>
</comment>
<dbReference type="EMBL" id="JACHXD010000024">
    <property type="protein sequence ID" value="MBB3122133.1"/>
    <property type="molecule type" value="Genomic_DNA"/>
</dbReference>
<evidence type="ECO:0008006" key="4">
    <source>
        <dbReference type="Google" id="ProtNLM"/>
    </source>
</evidence>
<evidence type="ECO:0000313" key="2">
    <source>
        <dbReference type="EMBL" id="MBB3122133.1"/>
    </source>
</evidence>
<dbReference type="SUPFAM" id="SSF159238">
    <property type="entry name" value="SO1590-like"/>
    <property type="match status" value="1"/>
</dbReference>
<dbReference type="Proteomes" id="UP000541535">
    <property type="component" value="Unassembled WGS sequence"/>
</dbReference>
<feature type="chain" id="PRO_5030832163" description="DUF3224 domain-containing protein" evidence="1">
    <location>
        <begin position="21"/>
        <end position="150"/>
    </location>
</feature>
<accession>A0A7W5BFS0</accession>
<sequence length="150" mass="15770">MNVKPIFSIFLILAAQAAYAGGGTMQIQGDFDVKLTPQTSADSPPWGRQRIEKTFHGPLAGSSIGEMLAVRTEVKGSAGYVALEQVSATLAGRKGTFFLQHSGLMDHGAPTLTVSVVPDSATGELKGLKGTMIIQIEGGKHSYGFSYSLP</sequence>
<dbReference type="Pfam" id="PF11528">
    <property type="entry name" value="DUF3224"/>
    <property type="match status" value="1"/>
</dbReference>
<feature type="signal peptide" evidence="1">
    <location>
        <begin position="1"/>
        <end position="20"/>
    </location>
</feature>
<keyword evidence="3" id="KW-1185">Reference proteome</keyword>
<organism evidence="2 3">
    <name type="scientific">Pseudoduganella violacea</name>
    <dbReference type="NCBI Taxonomy" id="1715466"/>
    <lineage>
        <taxon>Bacteria</taxon>
        <taxon>Pseudomonadati</taxon>
        <taxon>Pseudomonadota</taxon>
        <taxon>Betaproteobacteria</taxon>
        <taxon>Burkholderiales</taxon>
        <taxon>Oxalobacteraceae</taxon>
        <taxon>Telluria group</taxon>
        <taxon>Pseudoduganella</taxon>
    </lineage>
</organism>
<gene>
    <name evidence="2" type="ORF">FHS03_005230</name>
</gene>
<dbReference type="Gene3D" id="2.40.350.10">
    <property type="entry name" value="SO1590-like"/>
    <property type="match status" value="1"/>
</dbReference>
<dbReference type="InterPro" id="IPR023159">
    <property type="entry name" value="SO1590-like_sf"/>
</dbReference>
<keyword evidence="1" id="KW-0732">Signal</keyword>
<evidence type="ECO:0000256" key="1">
    <source>
        <dbReference type="SAM" id="SignalP"/>
    </source>
</evidence>
<name>A0A7W5BFS0_9BURK</name>
<reference evidence="2 3" key="1">
    <citation type="submission" date="2020-08" db="EMBL/GenBank/DDBJ databases">
        <title>Genomic Encyclopedia of Type Strains, Phase III (KMG-III): the genomes of soil and plant-associated and newly described type strains.</title>
        <authorList>
            <person name="Whitman W."/>
        </authorList>
    </citation>
    <scope>NUCLEOTIDE SEQUENCE [LARGE SCALE GENOMIC DNA]</scope>
    <source>
        <strain evidence="2 3">CECT 8897</strain>
    </source>
</reference>
<dbReference type="InterPro" id="IPR021607">
    <property type="entry name" value="DUF3224"/>
</dbReference>
<proteinExistence type="predicted"/>